<dbReference type="PANTHER" id="PTHR23389">
    <property type="entry name" value="CHROMOSOME TRANSMISSION FIDELITY FACTOR 18"/>
    <property type="match status" value="1"/>
</dbReference>
<dbReference type="CDD" id="cd00009">
    <property type="entry name" value="AAA"/>
    <property type="match status" value="1"/>
</dbReference>
<dbReference type="InterPro" id="IPR003959">
    <property type="entry name" value="ATPase_AAA_core"/>
</dbReference>
<dbReference type="GO" id="GO:0003677">
    <property type="term" value="F:DNA binding"/>
    <property type="evidence" value="ECO:0007669"/>
    <property type="project" value="TreeGrafter"/>
</dbReference>
<accession>A0A177AHS2</accession>
<dbReference type="Proteomes" id="UP000077154">
    <property type="component" value="Unassembled WGS sequence"/>
</dbReference>
<dbReference type="GeneID" id="36285103"/>
<dbReference type="GO" id="GO:0005634">
    <property type="term" value="C:nucleus"/>
    <property type="evidence" value="ECO:0007669"/>
    <property type="project" value="TreeGrafter"/>
</dbReference>
<dbReference type="GO" id="GO:0005524">
    <property type="term" value="F:ATP binding"/>
    <property type="evidence" value="ECO:0007669"/>
    <property type="project" value="InterPro"/>
</dbReference>
<feature type="compositionally biased region" description="Acidic residues" evidence="1">
    <location>
        <begin position="42"/>
        <end position="52"/>
    </location>
</feature>
<evidence type="ECO:0000313" key="3">
    <source>
        <dbReference type="EMBL" id="OAF61598.1"/>
    </source>
</evidence>
<dbReference type="PANTHER" id="PTHR23389:SF3">
    <property type="entry name" value="CHROMOSOME TRANSMISSION FIDELITY PROTEIN 18 HOMOLOG"/>
    <property type="match status" value="1"/>
</dbReference>
<organism evidence="3">
    <name type="scientific">Pseudogymnoascus destructans</name>
    <dbReference type="NCBI Taxonomy" id="655981"/>
    <lineage>
        <taxon>Eukaryota</taxon>
        <taxon>Fungi</taxon>
        <taxon>Dikarya</taxon>
        <taxon>Ascomycota</taxon>
        <taxon>Pezizomycotina</taxon>
        <taxon>Leotiomycetes</taxon>
        <taxon>Thelebolales</taxon>
        <taxon>Thelebolaceae</taxon>
        <taxon>Pseudogymnoascus</taxon>
    </lineage>
</organism>
<dbReference type="RefSeq" id="XP_024326873.1">
    <property type="nucleotide sequence ID" value="XM_024465687.1"/>
</dbReference>
<dbReference type="AlphaFoldDB" id="A0A177AHS2"/>
<evidence type="ECO:0000256" key="1">
    <source>
        <dbReference type="SAM" id="MobiDB-lite"/>
    </source>
</evidence>
<dbReference type="InterPro" id="IPR003593">
    <property type="entry name" value="AAA+_ATPase"/>
</dbReference>
<dbReference type="Gene3D" id="3.40.50.300">
    <property type="entry name" value="P-loop containing nucleotide triphosphate hydrolases"/>
    <property type="match status" value="1"/>
</dbReference>
<dbReference type="SMART" id="SM00382">
    <property type="entry name" value="AAA"/>
    <property type="match status" value="1"/>
</dbReference>
<dbReference type="InterPro" id="IPR027417">
    <property type="entry name" value="P-loop_NTPase"/>
</dbReference>
<dbReference type="OrthoDB" id="2195431at2759"/>
<feature type="domain" description="AAA+ ATPase" evidence="2">
    <location>
        <begin position="276"/>
        <end position="443"/>
    </location>
</feature>
<feature type="region of interest" description="Disordered" evidence="1">
    <location>
        <begin position="1"/>
        <end position="58"/>
    </location>
</feature>
<dbReference type="GO" id="GO:0016887">
    <property type="term" value="F:ATP hydrolysis activity"/>
    <property type="evidence" value="ECO:0007669"/>
    <property type="project" value="InterPro"/>
</dbReference>
<dbReference type="SUPFAM" id="SSF52540">
    <property type="entry name" value="P-loop containing nucleoside triphosphate hydrolases"/>
    <property type="match status" value="1"/>
</dbReference>
<gene>
    <name evidence="3" type="ORF">VC83_02017</name>
</gene>
<dbReference type="VEuPathDB" id="FungiDB:GMDG_01403"/>
<dbReference type="Pfam" id="PF00004">
    <property type="entry name" value="AAA"/>
    <property type="match status" value="1"/>
</dbReference>
<protein>
    <recommendedName>
        <fullName evidence="2">AAA+ ATPase domain-containing protein</fullName>
    </recommendedName>
</protein>
<reference evidence="3" key="1">
    <citation type="submission" date="2016-03" db="EMBL/GenBank/DDBJ databases">
        <title>Updated assembly of Pseudogymnoascus destructans, the fungus causing white-nose syndrome of bats.</title>
        <authorList>
            <person name="Palmer J.M."/>
            <person name="Drees K.P."/>
            <person name="Foster J.T."/>
            <person name="Lindner D.L."/>
        </authorList>
    </citation>
    <scope>NUCLEOTIDE SEQUENCE [LARGE SCALE GENOMIC DNA]</scope>
    <source>
        <strain evidence="3">20631-21</strain>
    </source>
</reference>
<dbReference type="eggNOG" id="KOG1969">
    <property type="taxonomic scope" value="Eukaryota"/>
</dbReference>
<evidence type="ECO:0000259" key="2">
    <source>
        <dbReference type="SMART" id="SM00382"/>
    </source>
</evidence>
<dbReference type="EMBL" id="KV441389">
    <property type="protein sequence ID" value="OAF61598.1"/>
    <property type="molecule type" value="Genomic_DNA"/>
</dbReference>
<sequence length="973" mass="107616">MPSLLSSPVAYPLTSSPPAAKRPLPAEAPTSRPKNLGAFVDGDSDDEEDDFRIDEPAAKRRMLEADKLLPNSLAKPSRITEDDNDDLVGASTGYQAHTDIFNAPVLNKDQEQLYSPIMPSFLRKSAGLKEGYTCSGKMLNIKQRQKTAAVPYEEMVAARSTTKAGRAKKSYYGIDIHQLVEDATKEIRQKKTEKPVAPEVPLPSVEPVYHTRRTPMWTEKYRARRFFDLVGDDRTHRDVLRWLKGWDPIVFPRSGKPKPVLSKKPGMHGEQEEKPHRKILLLTGPPGLGKTTLAHVCAMQAGYEIMEINASDDRSANVVKGRIRTSVGTESVKNVGAKPKDGHKPKAVRPVCVVVDEVDGVVGGSGGSGEGGFIRALIDLVQLDAKNAVPRATVAKPGRKKKEDDFFRLLRPMILICNDVYHPSLRQLRQSSFAEVIHIRKPPIDAVTARMKHVFEKEGVACEADGVRRLCEATWGLSPGPEAKFESSGTEGDLRSVLVVGEWVARKLKTDTSSKPKLTKKWVEANMASMLGYGGGGTRGVVCGGAKEIVSRVFLTGAGFPKPTMSANASARPKDAKMPRERLHTAEVAKKAGMERIREMVDTSDESDRIMSDIFSTYPTQPFNDDSILSKPDAAHEWFHFYNACSKGVYQEQSWELMPYLSQPILACHNLFASSTRRPVQEYEKKRTDDDGEAEVEIPFTGPRADYEATEAKKLNRAMLVELQDSLRDEHHLFREQNATLLRSFRSPEDMATDLLPYLVRILSPDVKPVVVGGSGDSKGIASVRKEGEREMVKRAADVMASIGVTYQRGKLEGDFGSRGTQWVYRMEPPLDTLVDYPTAGSESSFSSAAPIRYAVRQVLDQEYQKAMKLMANATRQMRFKEGNLLGEDTTYTFKTGYGGKPKPVDTHENPLKVKKDFFGGVLSVRAGPLGEVDGNAQRLKGEGENKVWVTYHEGFSNAVRKPITLEGLLGGL</sequence>
<name>A0A177AHS2_9PEZI</name>
<proteinExistence type="predicted"/>